<organism evidence="5 6">
    <name type="scientific">Xanthomonas cerealis pv. cerealis</name>
    <dbReference type="NCBI Taxonomy" id="152263"/>
    <lineage>
        <taxon>Bacteria</taxon>
        <taxon>Pseudomonadati</taxon>
        <taxon>Pseudomonadota</taxon>
        <taxon>Gammaproteobacteria</taxon>
        <taxon>Lysobacterales</taxon>
        <taxon>Lysobacteraceae</taxon>
        <taxon>Xanthomonas</taxon>
        <taxon>Xanthomonas translucens group</taxon>
        <taxon>Xanthomonas cerealis</taxon>
    </lineage>
</organism>
<feature type="domain" description="MobA/MobL protein" evidence="4">
    <location>
        <begin position="18"/>
        <end position="234"/>
    </location>
</feature>
<evidence type="ECO:0000313" key="5">
    <source>
        <dbReference type="EMBL" id="QDI04231.1"/>
    </source>
</evidence>
<dbReference type="Proteomes" id="UP000319349">
    <property type="component" value="Chromosome"/>
</dbReference>
<reference evidence="5 6" key="1">
    <citation type="submission" date="2019-03" db="EMBL/GenBank/DDBJ databases">
        <title>Tal1 in Xanthomonas translucens pv. cerealis Contributes to Virulence in Bacterial Leaf Streak of Wheat.</title>
        <authorList>
            <person name="Shah S.M.A."/>
            <person name="Haq F."/>
            <person name="Ma W."/>
            <person name="Xu X."/>
            <person name="Wang S."/>
            <person name="Xu Z."/>
            <person name="Zou L."/>
            <person name="Zhu B."/>
            <person name="Chen G."/>
        </authorList>
    </citation>
    <scope>NUCLEOTIDE SEQUENCE [LARGE SCALE GENOMIC DNA]</scope>
    <source>
        <strain evidence="5 6">01</strain>
    </source>
</reference>
<dbReference type="Pfam" id="PF03389">
    <property type="entry name" value="MobA_MobL"/>
    <property type="match status" value="1"/>
</dbReference>
<dbReference type="AlphaFoldDB" id="A0A514EE11"/>
<keyword evidence="6" id="KW-1185">Reference proteome</keyword>
<dbReference type="Gene3D" id="3.30.930.30">
    <property type="match status" value="1"/>
</dbReference>
<dbReference type="EMBL" id="CP038228">
    <property type="protein sequence ID" value="QDI04231.1"/>
    <property type="molecule type" value="Genomic_DNA"/>
</dbReference>
<evidence type="ECO:0000256" key="1">
    <source>
        <dbReference type="ARBA" id="ARBA00010873"/>
    </source>
</evidence>
<protein>
    <submittedName>
        <fullName evidence="5">Plasmid mobilization protein</fullName>
    </submittedName>
</protein>
<evidence type="ECO:0000256" key="2">
    <source>
        <dbReference type="ARBA" id="ARBA00022971"/>
    </source>
</evidence>
<evidence type="ECO:0000259" key="4">
    <source>
        <dbReference type="Pfam" id="PF03389"/>
    </source>
</evidence>
<name>A0A514EE11_9XANT</name>
<evidence type="ECO:0000256" key="3">
    <source>
        <dbReference type="SAM" id="MobiDB-lite"/>
    </source>
</evidence>
<feature type="region of interest" description="Disordered" evidence="3">
    <location>
        <begin position="502"/>
        <end position="536"/>
    </location>
</feature>
<keyword evidence="2" id="KW-0184">Conjugation</keyword>
<gene>
    <name evidence="5" type="ORF">E4A48_11475</name>
</gene>
<comment type="similarity">
    <text evidence="1">Belongs to the MobA/MobL family.</text>
</comment>
<accession>A0A514EE11</accession>
<proteinExistence type="inferred from homology"/>
<dbReference type="RefSeq" id="WP_142742436.1">
    <property type="nucleotide sequence ID" value="NZ_CP038228.1"/>
</dbReference>
<evidence type="ECO:0000313" key="6">
    <source>
        <dbReference type="Proteomes" id="UP000319349"/>
    </source>
</evidence>
<dbReference type="InterPro" id="IPR005053">
    <property type="entry name" value="MobA_MobL"/>
</dbReference>
<sequence length="536" mass="59891">MAIYHANIKTFSRAKGHSSIAAAAYRAGLLLEDERTGQRHDYRRRDGVVETRCIAPEDAPDWAFVPAQLWPAVEAAERRKDATVAREFEFALPHELNEAQRSALAMEVTRALVGRYGFAAQASIHSPGSKDGLNWHVHVLTTTRRIGPDGFVDKTRELDGGPSGRTEVQWVRELIATTINAYLKAADLDIQVDHRSLEAQAGEALARGDLVAAAVLAREPTKHVGKNATAIARRGHASERVESNRQVEEANEETFQKLIAVFENEGRAAEVPEGHSHEQAQREVRRPPAVLSLPLGRGAGHIEMSRSMGAIAQRLGLLEEGAPGAPRPEPLSIPALVAELAQEWGALRHEGVARALHATRQLLAWAAERAAAFAEHSRFRTDVLELSRRLRRFKASLTRFGRRLLAEQRASKLRHFAERSWEDFTVNHPQPGTSWSEQDWKQRRAWRLSTLEKRTAELAEARARVTPEQKAFCDQEAEESGRHLEAWSQEMLERYPLELDQPLVLGDQDAQPDALYDPPALDRAPIGPRPPRPRLH</sequence>